<protein>
    <submittedName>
        <fullName evidence="2">Uncharacterized protein</fullName>
    </submittedName>
</protein>
<proteinExistence type="predicted"/>
<organism evidence="2 3">
    <name type="scientific">Metschnikowia bicuspidata var. bicuspidata NRRL YB-4993</name>
    <dbReference type="NCBI Taxonomy" id="869754"/>
    <lineage>
        <taxon>Eukaryota</taxon>
        <taxon>Fungi</taxon>
        <taxon>Dikarya</taxon>
        <taxon>Ascomycota</taxon>
        <taxon>Saccharomycotina</taxon>
        <taxon>Pichiomycetes</taxon>
        <taxon>Metschnikowiaceae</taxon>
        <taxon>Metschnikowia</taxon>
    </lineage>
</organism>
<dbReference type="AlphaFoldDB" id="A0A1A0HCD8"/>
<feature type="compositionally biased region" description="Polar residues" evidence="1">
    <location>
        <begin position="35"/>
        <end position="48"/>
    </location>
</feature>
<feature type="compositionally biased region" description="Low complexity" evidence="1">
    <location>
        <begin position="82"/>
        <end position="95"/>
    </location>
</feature>
<evidence type="ECO:0000256" key="1">
    <source>
        <dbReference type="SAM" id="MobiDB-lite"/>
    </source>
</evidence>
<feature type="region of interest" description="Disordered" evidence="1">
    <location>
        <begin position="32"/>
        <end position="207"/>
    </location>
</feature>
<feature type="compositionally biased region" description="Basic residues" evidence="1">
    <location>
        <begin position="198"/>
        <end position="207"/>
    </location>
</feature>
<evidence type="ECO:0000313" key="3">
    <source>
        <dbReference type="Proteomes" id="UP000092555"/>
    </source>
</evidence>
<dbReference type="EMBL" id="LXTC01000003">
    <property type="protein sequence ID" value="OBA21661.1"/>
    <property type="molecule type" value="Genomic_DNA"/>
</dbReference>
<comment type="caution">
    <text evidence="2">The sequence shown here is derived from an EMBL/GenBank/DDBJ whole genome shotgun (WGS) entry which is preliminary data.</text>
</comment>
<name>A0A1A0HCD8_9ASCO</name>
<dbReference type="Proteomes" id="UP000092555">
    <property type="component" value="Unassembled WGS sequence"/>
</dbReference>
<dbReference type="GeneID" id="30027807"/>
<dbReference type="RefSeq" id="XP_018712171.1">
    <property type="nucleotide sequence ID" value="XM_018854831.1"/>
</dbReference>
<accession>A0A1A0HCD8</accession>
<sequence length="207" mass="22894">MDCPEVMSSSLLAPWYPGYFGAGWGDLLKSERASQAKSKPNRAYQQNGKKCPSHYSSMRRAKLAHGPRASYTHTSGREKTSLRAGLAGLASRGGSEQAREEAEIKHRSRPATWLERKQRDPGAGVALTGHKHQKKGNIEKSLRPAKRRAKGSPGQFQREAPSSLPSPNEPALTKQQSPPQVARTHQIRQNSKPDLSNRPRKRATQTE</sequence>
<reference evidence="2 3" key="1">
    <citation type="submission" date="2016-05" db="EMBL/GenBank/DDBJ databases">
        <title>Comparative genomics of biotechnologically important yeasts.</title>
        <authorList>
            <consortium name="DOE Joint Genome Institute"/>
            <person name="Riley R."/>
            <person name="Haridas S."/>
            <person name="Wolfe K.H."/>
            <person name="Lopes M.R."/>
            <person name="Hittinger C.T."/>
            <person name="Goker M."/>
            <person name="Salamov A."/>
            <person name="Wisecaver J."/>
            <person name="Long T.M."/>
            <person name="Aerts A.L."/>
            <person name="Barry K."/>
            <person name="Choi C."/>
            <person name="Clum A."/>
            <person name="Coughlan A.Y."/>
            <person name="Deshpande S."/>
            <person name="Douglass A.P."/>
            <person name="Hanson S.J."/>
            <person name="Klenk H.-P."/>
            <person name="LaButti K."/>
            <person name="Lapidus A."/>
            <person name="Lindquist E."/>
            <person name="Lipzen A."/>
            <person name="Meier-kolthoff J.P."/>
            <person name="Ohm R.A."/>
            <person name="Otillar R.P."/>
            <person name="Pangilinan J."/>
            <person name="Peng Y."/>
            <person name="Rokas A."/>
            <person name="Rosa C.A."/>
            <person name="Scheuner C."/>
            <person name="Sibirny A.A."/>
            <person name="Slot J.C."/>
            <person name="Stielow J.B."/>
            <person name="Sun H."/>
            <person name="Kurtzman C.P."/>
            <person name="Blackwell M."/>
            <person name="Grigoriev I.V."/>
            <person name="Jeffries T.W."/>
        </authorList>
    </citation>
    <scope>NUCLEOTIDE SEQUENCE [LARGE SCALE GENOMIC DNA]</scope>
    <source>
        <strain evidence="2 3">NRRL YB-4993</strain>
    </source>
</reference>
<evidence type="ECO:0000313" key="2">
    <source>
        <dbReference type="EMBL" id="OBA21661.1"/>
    </source>
</evidence>
<keyword evidence="3" id="KW-1185">Reference proteome</keyword>
<gene>
    <name evidence="2" type="ORF">METBIDRAFT_190388</name>
</gene>